<dbReference type="EMBL" id="CYUD01000001">
    <property type="protein sequence ID" value="CUJ84390.1"/>
    <property type="molecule type" value="Genomic_DNA"/>
</dbReference>
<dbReference type="AlphaFoldDB" id="A0A0P1I1B1"/>
<protein>
    <submittedName>
        <fullName evidence="3">Stf0 sulphotransferase</fullName>
    </submittedName>
</protein>
<evidence type="ECO:0000313" key="3">
    <source>
        <dbReference type="EMBL" id="CUJ84390.1"/>
    </source>
</evidence>
<dbReference type="GO" id="GO:0016740">
    <property type="term" value="F:transferase activity"/>
    <property type="evidence" value="ECO:0007669"/>
    <property type="project" value="UniProtKB-KW"/>
</dbReference>
<dbReference type="Proteomes" id="UP000051260">
    <property type="component" value="Unassembled WGS sequence"/>
</dbReference>
<feature type="region of interest" description="Disordered" evidence="1">
    <location>
        <begin position="1"/>
        <end position="22"/>
    </location>
</feature>
<keyword evidence="4" id="KW-1185">Reference proteome</keyword>
<dbReference type="Gene3D" id="3.40.50.300">
    <property type="entry name" value="P-loop containing nucleotide triphosphate hydrolases"/>
    <property type="match status" value="1"/>
</dbReference>
<gene>
    <name evidence="3" type="ORF">RUE5091_00216</name>
</gene>
<reference evidence="4" key="1">
    <citation type="submission" date="2015-09" db="EMBL/GenBank/DDBJ databases">
        <authorList>
            <person name="Rodrigo-Torres L."/>
            <person name="Arahal D.R."/>
        </authorList>
    </citation>
    <scope>NUCLEOTIDE SEQUENCE [LARGE SCALE GENOMIC DNA]</scope>
    <source>
        <strain evidence="4">CECT 5091</strain>
    </source>
</reference>
<proteinExistence type="predicted"/>
<dbReference type="Pfam" id="PF09037">
    <property type="entry name" value="Sulphotransf"/>
    <property type="match status" value="1"/>
</dbReference>
<dbReference type="SUPFAM" id="SSF52540">
    <property type="entry name" value="P-loop containing nucleoside triphosphate hydrolases"/>
    <property type="match status" value="1"/>
</dbReference>
<feature type="domain" description="Sulphotransferase Stf0" evidence="2">
    <location>
        <begin position="1"/>
        <end position="113"/>
    </location>
</feature>
<dbReference type="STRING" id="1715692.RUE5091_00216"/>
<dbReference type="InterPro" id="IPR027417">
    <property type="entry name" value="P-loop_NTPase"/>
</dbReference>
<evidence type="ECO:0000259" key="2">
    <source>
        <dbReference type="Pfam" id="PF09037"/>
    </source>
</evidence>
<accession>A0A0P1I1B1</accession>
<sequence>MKAEQTGLWHQNSDGSEFERLSPPADPIYDPIAIAHRKAELESLHAAWRNWFAAQRITPYTIRYDHLARDPIGELSRVLNLIGLDPAQAAKIATPTAKLADETNRDWVRRFLTDQPTL</sequence>
<keyword evidence="3" id="KW-0808">Transferase</keyword>
<dbReference type="InterPro" id="IPR024628">
    <property type="entry name" value="Sulfotransferase_Stf0_dom"/>
</dbReference>
<evidence type="ECO:0000313" key="4">
    <source>
        <dbReference type="Proteomes" id="UP000051260"/>
    </source>
</evidence>
<organism evidence="3 4">
    <name type="scientific">Ruegeria denitrificans</name>
    <dbReference type="NCBI Taxonomy" id="1715692"/>
    <lineage>
        <taxon>Bacteria</taxon>
        <taxon>Pseudomonadati</taxon>
        <taxon>Pseudomonadota</taxon>
        <taxon>Alphaproteobacteria</taxon>
        <taxon>Rhodobacterales</taxon>
        <taxon>Roseobacteraceae</taxon>
        <taxon>Ruegeria</taxon>
    </lineage>
</organism>
<evidence type="ECO:0000256" key="1">
    <source>
        <dbReference type="SAM" id="MobiDB-lite"/>
    </source>
</evidence>
<name>A0A0P1I1B1_9RHOB</name>